<protein>
    <recommendedName>
        <fullName evidence="4">Ribosomal protein S11</fullName>
    </recommendedName>
</protein>
<feature type="region of interest" description="Disordered" evidence="1">
    <location>
        <begin position="16"/>
        <end position="50"/>
    </location>
</feature>
<feature type="compositionally biased region" description="Basic and acidic residues" evidence="1">
    <location>
        <begin position="28"/>
        <end position="42"/>
    </location>
</feature>
<feature type="compositionally biased region" description="Low complexity" evidence="1">
    <location>
        <begin position="16"/>
        <end position="27"/>
    </location>
</feature>
<dbReference type="Proteomes" id="UP001430953">
    <property type="component" value="Unassembled WGS sequence"/>
</dbReference>
<organism evidence="2 3">
    <name type="scientific">Cardiocondyla obscurior</name>
    <dbReference type="NCBI Taxonomy" id="286306"/>
    <lineage>
        <taxon>Eukaryota</taxon>
        <taxon>Metazoa</taxon>
        <taxon>Ecdysozoa</taxon>
        <taxon>Arthropoda</taxon>
        <taxon>Hexapoda</taxon>
        <taxon>Insecta</taxon>
        <taxon>Pterygota</taxon>
        <taxon>Neoptera</taxon>
        <taxon>Endopterygota</taxon>
        <taxon>Hymenoptera</taxon>
        <taxon>Apocrita</taxon>
        <taxon>Aculeata</taxon>
        <taxon>Formicoidea</taxon>
        <taxon>Formicidae</taxon>
        <taxon>Myrmicinae</taxon>
        <taxon>Cardiocondyla</taxon>
    </lineage>
</organism>
<accession>A0AAW2ER80</accession>
<gene>
    <name evidence="2" type="ORF">PUN28_017110</name>
</gene>
<proteinExistence type="predicted"/>
<evidence type="ECO:0000313" key="2">
    <source>
        <dbReference type="EMBL" id="KAL0104172.1"/>
    </source>
</evidence>
<comment type="caution">
    <text evidence="2">The sequence shown here is derived from an EMBL/GenBank/DDBJ whole genome shotgun (WGS) entry which is preliminary data.</text>
</comment>
<keyword evidence="3" id="KW-1185">Reference proteome</keyword>
<name>A0AAW2ER80_9HYME</name>
<dbReference type="EMBL" id="JADYXP020000020">
    <property type="protein sequence ID" value="KAL0104172.1"/>
    <property type="molecule type" value="Genomic_DNA"/>
</dbReference>
<sequence>MALGISRWSRILNAPGAAEETTGGSTTAEREGRGESEGEVKKKGVSGPRTVRGGKKIFFFLFFSFLSYKIPRVYVRSRSNGGQFTVNIARRCIAEIHFALGTTPIKYKIHEKRGSI</sequence>
<evidence type="ECO:0008006" key="4">
    <source>
        <dbReference type="Google" id="ProtNLM"/>
    </source>
</evidence>
<evidence type="ECO:0000256" key="1">
    <source>
        <dbReference type="SAM" id="MobiDB-lite"/>
    </source>
</evidence>
<dbReference type="AlphaFoldDB" id="A0AAW2ER80"/>
<evidence type="ECO:0000313" key="3">
    <source>
        <dbReference type="Proteomes" id="UP001430953"/>
    </source>
</evidence>
<reference evidence="2 3" key="1">
    <citation type="submission" date="2023-03" db="EMBL/GenBank/DDBJ databases">
        <title>High recombination rates correlate with genetic variation in Cardiocondyla obscurior ants.</title>
        <authorList>
            <person name="Errbii M."/>
        </authorList>
    </citation>
    <scope>NUCLEOTIDE SEQUENCE [LARGE SCALE GENOMIC DNA]</scope>
    <source>
        <strain evidence="2">Alpha-2009</strain>
        <tissue evidence="2">Whole body</tissue>
    </source>
</reference>